<dbReference type="OrthoDB" id="9793820at2"/>
<evidence type="ECO:0000256" key="1">
    <source>
        <dbReference type="ARBA" id="ARBA00010466"/>
    </source>
</evidence>
<feature type="domain" description="CggR N-terminal DNA binding" evidence="6">
    <location>
        <begin position="18"/>
        <end position="88"/>
    </location>
</feature>
<dbReference type="AlphaFoldDB" id="A0A419SFP7"/>
<dbReference type="Proteomes" id="UP000284219">
    <property type="component" value="Unassembled WGS sequence"/>
</dbReference>
<comment type="caution">
    <text evidence="7">The sequence shown here is derived from an EMBL/GenBank/DDBJ whole genome shotgun (WGS) entry which is preliminary data.</text>
</comment>
<dbReference type="SUPFAM" id="SSF100950">
    <property type="entry name" value="NagB/RpiA/CoA transferase-like"/>
    <property type="match status" value="1"/>
</dbReference>
<keyword evidence="2" id="KW-0805">Transcription regulation</keyword>
<dbReference type="GO" id="GO:0030246">
    <property type="term" value="F:carbohydrate binding"/>
    <property type="evidence" value="ECO:0007669"/>
    <property type="project" value="InterPro"/>
</dbReference>
<dbReference type="InterPro" id="IPR051054">
    <property type="entry name" value="SorC_transcr_regulators"/>
</dbReference>
<dbReference type="EMBL" id="MCHY01000009">
    <property type="protein sequence ID" value="RKD22613.1"/>
    <property type="molecule type" value="Genomic_DNA"/>
</dbReference>
<dbReference type="GO" id="GO:0003677">
    <property type="term" value="F:DNA binding"/>
    <property type="evidence" value="ECO:0007669"/>
    <property type="project" value="UniProtKB-KW"/>
</dbReference>
<organism evidence="7 8">
    <name type="scientific">Ammoniphilus oxalaticus</name>
    <dbReference type="NCBI Taxonomy" id="66863"/>
    <lineage>
        <taxon>Bacteria</taxon>
        <taxon>Bacillati</taxon>
        <taxon>Bacillota</taxon>
        <taxon>Bacilli</taxon>
        <taxon>Bacillales</taxon>
        <taxon>Paenibacillaceae</taxon>
        <taxon>Aneurinibacillus group</taxon>
        <taxon>Ammoniphilus</taxon>
    </lineage>
</organism>
<dbReference type="Gene3D" id="3.40.50.1360">
    <property type="match status" value="1"/>
</dbReference>
<evidence type="ECO:0000256" key="4">
    <source>
        <dbReference type="ARBA" id="ARBA00023163"/>
    </source>
</evidence>
<evidence type="ECO:0000313" key="7">
    <source>
        <dbReference type="EMBL" id="RKD22613.1"/>
    </source>
</evidence>
<dbReference type="Gene3D" id="1.10.10.10">
    <property type="entry name" value="Winged helix-like DNA-binding domain superfamily/Winged helix DNA-binding domain"/>
    <property type="match status" value="1"/>
</dbReference>
<evidence type="ECO:0000259" key="6">
    <source>
        <dbReference type="Pfam" id="PF21715"/>
    </source>
</evidence>
<name>A0A419SFP7_9BACL</name>
<proteinExistence type="inferred from homology"/>
<dbReference type="PANTHER" id="PTHR34294">
    <property type="entry name" value="TRANSCRIPTIONAL REGULATOR-RELATED"/>
    <property type="match status" value="1"/>
</dbReference>
<keyword evidence="8" id="KW-1185">Reference proteome</keyword>
<dbReference type="RefSeq" id="WP_120190086.1">
    <property type="nucleotide sequence ID" value="NZ_MCHY01000009.1"/>
</dbReference>
<sequence>MRDFFSLQLKLVPDLIHVMQRRLHVLRNIYLQQPIGRRSLAASLNTTERILRGEVEFLKEQGFVRVENVGMSLTDEGLTTLESLESMIKDLYGLSEYETKLQEILNVKRVIVAPGQSAMSDLDKKELGRTAASLLLSVLSEDDIVAVTGGSTVAMMAEMMNSGSSLYPSVLFVPARGGLGENVELQASHIAARCASKLGAQYRMFHVSDFLGAAAYEMLQKDPYIREMLTLIRSAKIVVHGIGQAMEMAIRRKAPDEILTILKNGNAVGEAFGYYFDQDGNIVYRMETMGLQLEQIKSARVVVGLAGGAGKAKAIDAIAKSGLMDVLIMDESAAKGILALYL</sequence>
<dbReference type="InterPro" id="IPR036390">
    <property type="entry name" value="WH_DNA-bd_sf"/>
</dbReference>
<reference evidence="7 8" key="1">
    <citation type="submission" date="2016-08" db="EMBL/GenBank/DDBJ databases">
        <title>Novel Firmicute Genomes.</title>
        <authorList>
            <person name="Poppleton D.I."/>
            <person name="Gribaldo S."/>
        </authorList>
    </citation>
    <scope>NUCLEOTIDE SEQUENCE [LARGE SCALE GENOMIC DNA]</scope>
    <source>
        <strain evidence="7 8">RAOx-1</strain>
    </source>
</reference>
<accession>A0A419SFP7</accession>
<comment type="similarity">
    <text evidence="1">Belongs to the SorC transcriptional regulatory family.</text>
</comment>
<dbReference type="InterPro" id="IPR036388">
    <property type="entry name" value="WH-like_DNA-bd_sf"/>
</dbReference>
<keyword evidence="3" id="KW-0238">DNA-binding</keyword>
<dbReference type="Pfam" id="PF21715">
    <property type="entry name" value="CggR_N"/>
    <property type="match status" value="1"/>
</dbReference>
<dbReference type="InterPro" id="IPR007324">
    <property type="entry name" value="Sugar-bd_dom_put"/>
</dbReference>
<dbReference type="InterPro" id="IPR037171">
    <property type="entry name" value="NagB/RpiA_transferase-like"/>
</dbReference>
<evidence type="ECO:0000313" key="8">
    <source>
        <dbReference type="Proteomes" id="UP000284219"/>
    </source>
</evidence>
<dbReference type="Pfam" id="PF04198">
    <property type="entry name" value="Sugar-bind"/>
    <property type="match status" value="1"/>
</dbReference>
<dbReference type="PANTHER" id="PTHR34294:SF5">
    <property type="entry name" value="CENTRAL GLYCOLYTIC GENES REGULATOR"/>
    <property type="match status" value="1"/>
</dbReference>
<protein>
    <submittedName>
        <fullName evidence="7">Uncharacterized protein</fullName>
    </submittedName>
</protein>
<dbReference type="InterPro" id="IPR048715">
    <property type="entry name" value="CggR_N"/>
</dbReference>
<evidence type="ECO:0000259" key="5">
    <source>
        <dbReference type="Pfam" id="PF04198"/>
    </source>
</evidence>
<evidence type="ECO:0000256" key="2">
    <source>
        <dbReference type="ARBA" id="ARBA00023015"/>
    </source>
</evidence>
<feature type="domain" description="Sugar-binding" evidence="5">
    <location>
        <begin position="92"/>
        <end position="339"/>
    </location>
</feature>
<dbReference type="SUPFAM" id="SSF46785">
    <property type="entry name" value="Winged helix' DNA-binding domain"/>
    <property type="match status" value="1"/>
</dbReference>
<evidence type="ECO:0000256" key="3">
    <source>
        <dbReference type="ARBA" id="ARBA00023125"/>
    </source>
</evidence>
<gene>
    <name evidence="7" type="ORF">BEP19_10150</name>
</gene>
<keyword evidence="4" id="KW-0804">Transcription</keyword>